<organism evidence="1 2">
    <name type="scientific">Chaenocephalus aceratus</name>
    <name type="common">Blackfin icefish</name>
    <name type="synonym">Chaenichthys aceratus</name>
    <dbReference type="NCBI Taxonomy" id="36190"/>
    <lineage>
        <taxon>Eukaryota</taxon>
        <taxon>Metazoa</taxon>
        <taxon>Chordata</taxon>
        <taxon>Craniata</taxon>
        <taxon>Vertebrata</taxon>
        <taxon>Euteleostomi</taxon>
        <taxon>Actinopterygii</taxon>
        <taxon>Neopterygii</taxon>
        <taxon>Teleostei</taxon>
        <taxon>Neoteleostei</taxon>
        <taxon>Acanthomorphata</taxon>
        <taxon>Eupercaria</taxon>
        <taxon>Perciformes</taxon>
        <taxon>Notothenioidei</taxon>
        <taxon>Channichthyidae</taxon>
        <taxon>Chaenocephalus</taxon>
    </lineage>
</organism>
<feature type="non-terminal residue" evidence="1">
    <location>
        <position position="75"/>
    </location>
</feature>
<name>A0ACB9WMX1_CHAAC</name>
<gene>
    <name evidence="1" type="ORF">KUCAC02_005304</name>
</gene>
<dbReference type="EMBL" id="CM043797">
    <property type="protein sequence ID" value="KAI4815142.1"/>
    <property type="molecule type" value="Genomic_DNA"/>
</dbReference>
<evidence type="ECO:0000313" key="1">
    <source>
        <dbReference type="EMBL" id="KAI4815142.1"/>
    </source>
</evidence>
<evidence type="ECO:0000313" key="2">
    <source>
        <dbReference type="Proteomes" id="UP001057452"/>
    </source>
</evidence>
<dbReference type="Proteomes" id="UP001057452">
    <property type="component" value="Chromosome 13"/>
</dbReference>
<proteinExistence type="predicted"/>
<accession>A0ACB9WMX1</accession>
<sequence>SLPNTHRWGKNKPLDISYALNRKTSLATVKDLNSFAERIRPSGDGVLTGLRAELRSHSVRVCPPNLKKAAFKRQT</sequence>
<feature type="non-terminal residue" evidence="1">
    <location>
        <position position="1"/>
    </location>
</feature>
<comment type="caution">
    <text evidence="1">The sequence shown here is derived from an EMBL/GenBank/DDBJ whole genome shotgun (WGS) entry which is preliminary data.</text>
</comment>
<protein>
    <submittedName>
        <fullName evidence="1">Uncharacterized protein</fullName>
    </submittedName>
</protein>
<reference evidence="1" key="1">
    <citation type="submission" date="2022-05" db="EMBL/GenBank/DDBJ databases">
        <title>Chromosome-level genome of Chaenocephalus aceratus.</title>
        <authorList>
            <person name="Park H."/>
        </authorList>
    </citation>
    <scope>NUCLEOTIDE SEQUENCE</scope>
    <source>
        <strain evidence="1">KU_202001</strain>
    </source>
</reference>
<keyword evidence="2" id="KW-1185">Reference proteome</keyword>